<feature type="transmembrane region" description="Helical" evidence="6">
    <location>
        <begin position="270"/>
        <end position="291"/>
    </location>
</feature>
<dbReference type="InterPro" id="IPR050833">
    <property type="entry name" value="Poly_Biosynth_Transport"/>
</dbReference>
<feature type="transmembrane region" description="Helical" evidence="6">
    <location>
        <begin position="154"/>
        <end position="174"/>
    </location>
</feature>
<reference evidence="7 8" key="1">
    <citation type="submission" date="2024-04" db="EMBL/GenBank/DDBJ databases">
        <title>Genome sequencing and metabolic network reconstruction of aminoacids and betaine degradation by Anoxynatronum sibiricum.</title>
        <authorList>
            <person name="Detkova E.N."/>
            <person name="Boltjanskaja Y.V."/>
            <person name="Mardanov A.V."/>
            <person name="Kevbrin V."/>
        </authorList>
    </citation>
    <scope>NUCLEOTIDE SEQUENCE [LARGE SCALE GENOMIC DNA]</scope>
    <source>
        <strain evidence="7 8">Z-7981</strain>
    </source>
</reference>
<comment type="subcellular location">
    <subcellularLocation>
        <location evidence="1">Cell membrane</location>
        <topology evidence="1">Multi-pass membrane protein</topology>
    </subcellularLocation>
</comment>
<evidence type="ECO:0000256" key="6">
    <source>
        <dbReference type="SAM" id="Phobius"/>
    </source>
</evidence>
<accession>A0ABU9VUG7</accession>
<dbReference type="Proteomes" id="UP001407405">
    <property type="component" value="Unassembled WGS sequence"/>
</dbReference>
<feature type="transmembrane region" description="Helical" evidence="6">
    <location>
        <begin position="41"/>
        <end position="60"/>
    </location>
</feature>
<dbReference type="InterPro" id="IPR002797">
    <property type="entry name" value="Polysacc_synth"/>
</dbReference>
<organism evidence="7 8">
    <name type="scientific">Anoxynatronum sibiricum</name>
    <dbReference type="NCBI Taxonomy" id="210623"/>
    <lineage>
        <taxon>Bacteria</taxon>
        <taxon>Bacillati</taxon>
        <taxon>Bacillota</taxon>
        <taxon>Clostridia</taxon>
        <taxon>Eubacteriales</taxon>
        <taxon>Clostridiaceae</taxon>
        <taxon>Anoxynatronum</taxon>
    </lineage>
</organism>
<evidence type="ECO:0000256" key="2">
    <source>
        <dbReference type="ARBA" id="ARBA00022475"/>
    </source>
</evidence>
<comment type="caution">
    <text evidence="7">The sequence shown here is derived from an EMBL/GenBank/DDBJ whole genome shotgun (WGS) entry which is preliminary data.</text>
</comment>
<feature type="transmembrane region" description="Helical" evidence="6">
    <location>
        <begin position="434"/>
        <end position="455"/>
    </location>
</feature>
<feature type="transmembrane region" description="Helical" evidence="6">
    <location>
        <begin position="342"/>
        <end position="367"/>
    </location>
</feature>
<evidence type="ECO:0000256" key="3">
    <source>
        <dbReference type="ARBA" id="ARBA00022692"/>
    </source>
</evidence>
<feature type="transmembrane region" description="Helical" evidence="6">
    <location>
        <begin position="311"/>
        <end position="336"/>
    </location>
</feature>
<keyword evidence="5 6" id="KW-0472">Membrane</keyword>
<feature type="transmembrane region" description="Helical" evidence="6">
    <location>
        <begin position="400"/>
        <end position="422"/>
    </location>
</feature>
<feature type="transmembrane region" description="Helical" evidence="6">
    <location>
        <begin position="120"/>
        <end position="142"/>
    </location>
</feature>
<evidence type="ECO:0000313" key="7">
    <source>
        <dbReference type="EMBL" id="MEN1760643.1"/>
    </source>
</evidence>
<dbReference type="EMBL" id="JBCITM010000008">
    <property type="protein sequence ID" value="MEN1760643.1"/>
    <property type="molecule type" value="Genomic_DNA"/>
</dbReference>
<gene>
    <name evidence="7" type="ORF">AAIG11_09175</name>
</gene>
<feature type="transmembrane region" description="Helical" evidence="6">
    <location>
        <begin position="223"/>
        <end position="241"/>
    </location>
</feature>
<evidence type="ECO:0000256" key="5">
    <source>
        <dbReference type="ARBA" id="ARBA00023136"/>
    </source>
</evidence>
<keyword evidence="2" id="KW-1003">Cell membrane</keyword>
<protein>
    <submittedName>
        <fullName evidence="7">Oligosaccharide flippase family protein</fullName>
    </submittedName>
</protein>
<feature type="transmembrane region" description="Helical" evidence="6">
    <location>
        <begin position="467"/>
        <end position="488"/>
    </location>
</feature>
<keyword evidence="8" id="KW-1185">Reference proteome</keyword>
<proteinExistence type="predicted"/>
<keyword evidence="4 6" id="KW-1133">Transmembrane helix</keyword>
<dbReference type="PANTHER" id="PTHR30250:SF26">
    <property type="entry name" value="PSMA PROTEIN"/>
    <property type="match status" value="1"/>
</dbReference>
<evidence type="ECO:0000256" key="1">
    <source>
        <dbReference type="ARBA" id="ARBA00004651"/>
    </source>
</evidence>
<dbReference type="Pfam" id="PF01943">
    <property type="entry name" value="Polysacc_synt"/>
    <property type="match status" value="1"/>
</dbReference>
<dbReference type="PANTHER" id="PTHR30250">
    <property type="entry name" value="PST FAMILY PREDICTED COLANIC ACID TRANSPORTER"/>
    <property type="match status" value="1"/>
</dbReference>
<feature type="transmembrane region" description="Helical" evidence="6">
    <location>
        <begin position="12"/>
        <end position="29"/>
    </location>
</feature>
<name>A0ABU9VUG7_9CLOT</name>
<sequence length="510" mass="57197">MEQSLRRDALSSYTNLFINILAALILVPIVESHVGKGHYGIYQFVISLTIYSELMSMGLGKTIERYVAKYAEEKKEEMEGAIVSIVLTLYIGTGLVFLGGVAVLYHYFGHIFAFTGTELTLAKTSFLIAAANAGLNIPASLFQSHLRGRGHFSLLFNIGTVKALLKLLTVTTVLRLGGGIVAVFLVEMMLVQSANLLFALVSVFKYQLKIRLFHLDKALFHKLFQYTTFVFLSGVAHTLYWNTDNIVLGMFTNAEVIAEYALSQRLIDYFYRYSVAFSGLFLPKFMAHYVVKDLEESKARASSLFTRSSRVLAILMSFAVVNFLVLGRDFVVLWIGHRYPMTYVYAITILIPYWLILAQSTGVELLYVMKRHRISTYIYLGSAIVNIVATVYLVQRIGPMGAALATATTLFLGSFVMTNFYYRKLLQLDLMHYFRVVFLKNGVVSGLALAFGYGLNRLLDGTVLTGFLTKGMLLNLLFLPLIFAVLLTPEERISILRRLGMGKLVKKEAP</sequence>
<evidence type="ECO:0000256" key="4">
    <source>
        <dbReference type="ARBA" id="ARBA00022989"/>
    </source>
</evidence>
<feature type="transmembrane region" description="Helical" evidence="6">
    <location>
        <begin position="180"/>
        <end position="203"/>
    </location>
</feature>
<feature type="transmembrane region" description="Helical" evidence="6">
    <location>
        <begin position="374"/>
        <end position="394"/>
    </location>
</feature>
<feature type="transmembrane region" description="Helical" evidence="6">
    <location>
        <begin position="81"/>
        <end position="108"/>
    </location>
</feature>
<evidence type="ECO:0000313" key="8">
    <source>
        <dbReference type="Proteomes" id="UP001407405"/>
    </source>
</evidence>
<keyword evidence="3 6" id="KW-0812">Transmembrane</keyword>
<dbReference type="RefSeq" id="WP_343186067.1">
    <property type="nucleotide sequence ID" value="NZ_JBCITM010000008.1"/>
</dbReference>